<dbReference type="InterPro" id="IPR001059">
    <property type="entry name" value="Transl_elong_P/YeiP_cen"/>
</dbReference>
<dbReference type="Gene3D" id="2.40.50.140">
    <property type="entry name" value="Nucleic acid-binding proteins"/>
    <property type="match status" value="1"/>
</dbReference>
<protein>
    <recommendedName>
        <fullName evidence="1">Translation elongation factor P/YeiP central domain-containing protein</fullName>
    </recommendedName>
</protein>
<dbReference type="Gene3D" id="2.30.30.30">
    <property type="match status" value="1"/>
</dbReference>
<feature type="domain" description="Translation elongation factor P/YeiP central" evidence="1">
    <location>
        <begin position="103"/>
        <end position="158"/>
    </location>
</feature>
<proteinExistence type="predicted"/>
<evidence type="ECO:0000313" key="2">
    <source>
        <dbReference type="EMBL" id="CEM43006.1"/>
    </source>
</evidence>
<dbReference type="SUPFAM" id="SSF50249">
    <property type="entry name" value="Nucleic acid-binding proteins"/>
    <property type="match status" value="1"/>
</dbReference>
<dbReference type="AlphaFoldDB" id="A0A0G4HFX4"/>
<organism evidence="2">
    <name type="scientific">Chromera velia CCMP2878</name>
    <dbReference type="NCBI Taxonomy" id="1169474"/>
    <lineage>
        <taxon>Eukaryota</taxon>
        <taxon>Sar</taxon>
        <taxon>Alveolata</taxon>
        <taxon>Colpodellida</taxon>
        <taxon>Chromeraceae</taxon>
        <taxon>Chromera</taxon>
    </lineage>
</organism>
<dbReference type="VEuPathDB" id="CryptoDB:Cvel_6711"/>
<dbReference type="PANTHER" id="PTHR30053">
    <property type="entry name" value="ELONGATION FACTOR P"/>
    <property type="match status" value="1"/>
</dbReference>
<dbReference type="EMBL" id="CDMZ01002588">
    <property type="protein sequence ID" value="CEM43006.1"/>
    <property type="molecule type" value="Genomic_DNA"/>
</dbReference>
<sequence>MQAATCAAMSGCRQCLLSAHIRPLFAPVSLRLRHFATINASDAREGTIIKHGGRYLEVTEFKTVKQARSASSTSLKFIDIAARKTGTLKFPASGKVDKVEAEKIGVTFLYIDKERNVGVVADEHFDQIEFDLALVGDAADLLEPDQQMQVFLHNDEVIKITLPHPVLMKLRKGK</sequence>
<evidence type="ECO:0000259" key="1">
    <source>
        <dbReference type="SMART" id="SM01185"/>
    </source>
</evidence>
<dbReference type="PhylomeDB" id="A0A0G4HFX4"/>
<dbReference type="GO" id="GO:0003746">
    <property type="term" value="F:translation elongation factor activity"/>
    <property type="evidence" value="ECO:0007669"/>
    <property type="project" value="InterPro"/>
</dbReference>
<dbReference type="InterPro" id="IPR020599">
    <property type="entry name" value="Transl_elong_fac_P/YeiP"/>
</dbReference>
<accession>A0A0G4HFX4</accession>
<dbReference type="SMART" id="SM01185">
    <property type="entry name" value="EFP"/>
    <property type="match status" value="1"/>
</dbReference>
<dbReference type="Pfam" id="PF01132">
    <property type="entry name" value="EFP"/>
    <property type="match status" value="1"/>
</dbReference>
<gene>
    <name evidence="2" type="ORF">Cvel_6711</name>
</gene>
<reference evidence="2" key="1">
    <citation type="submission" date="2014-11" db="EMBL/GenBank/DDBJ databases">
        <authorList>
            <person name="Otto D Thomas"/>
            <person name="Naeem Raeece"/>
        </authorList>
    </citation>
    <scope>NUCLEOTIDE SEQUENCE</scope>
</reference>
<dbReference type="GO" id="GO:0005737">
    <property type="term" value="C:cytoplasm"/>
    <property type="evidence" value="ECO:0007669"/>
    <property type="project" value="TreeGrafter"/>
</dbReference>
<dbReference type="SUPFAM" id="SSF50104">
    <property type="entry name" value="Translation proteins SH3-like domain"/>
    <property type="match status" value="1"/>
</dbReference>
<dbReference type="InterPro" id="IPR012340">
    <property type="entry name" value="NA-bd_OB-fold"/>
</dbReference>
<dbReference type="InterPro" id="IPR008991">
    <property type="entry name" value="Translation_prot_SH3-like_sf"/>
</dbReference>
<dbReference type="PANTHER" id="PTHR30053:SF14">
    <property type="entry name" value="TRANSLATION ELONGATION FACTOR KOW-LIKE DOMAIN-CONTAINING PROTEIN"/>
    <property type="match status" value="1"/>
</dbReference>
<dbReference type="InterPro" id="IPR014722">
    <property type="entry name" value="Rib_uL2_dom2"/>
</dbReference>
<name>A0A0G4HFX4_9ALVE</name>